<feature type="region of interest" description="Disordered" evidence="2">
    <location>
        <begin position="26"/>
        <end position="48"/>
    </location>
</feature>
<evidence type="ECO:0000313" key="4">
    <source>
        <dbReference type="Proteomes" id="UP000694865"/>
    </source>
</evidence>
<dbReference type="SMART" id="SM00262">
    <property type="entry name" value="GEL"/>
    <property type="match status" value="4"/>
</dbReference>
<feature type="compositionally biased region" description="Basic and acidic residues" evidence="2">
    <location>
        <begin position="635"/>
        <end position="650"/>
    </location>
</feature>
<dbReference type="PROSITE" id="PS51089">
    <property type="entry name" value="HP"/>
    <property type="match status" value="1"/>
</dbReference>
<feature type="region of interest" description="Disordered" evidence="2">
    <location>
        <begin position="710"/>
        <end position="810"/>
    </location>
</feature>
<feature type="compositionally biased region" description="Basic residues" evidence="2">
    <location>
        <begin position="264"/>
        <end position="273"/>
    </location>
</feature>
<feature type="compositionally biased region" description="Low complexity" evidence="2">
    <location>
        <begin position="778"/>
        <end position="794"/>
    </location>
</feature>
<accession>A0ABM0MVU6</accession>
<dbReference type="Gene3D" id="3.40.20.10">
    <property type="entry name" value="Severin"/>
    <property type="match status" value="5"/>
</dbReference>
<feature type="region of interest" description="Disordered" evidence="2">
    <location>
        <begin position="411"/>
        <end position="692"/>
    </location>
</feature>
<reference evidence="5" key="1">
    <citation type="submission" date="2025-08" db="UniProtKB">
        <authorList>
            <consortium name="RefSeq"/>
        </authorList>
    </citation>
    <scope>IDENTIFICATION</scope>
    <source>
        <tissue evidence="5">Testes</tissue>
    </source>
</reference>
<name>A0ABM0MVU6_SACKO</name>
<dbReference type="RefSeq" id="XP_006824137.1">
    <property type="nucleotide sequence ID" value="XM_006824074.1"/>
</dbReference>
<feature type="region of interest" description="Disordered" evidence="2">
    <location>
        <begin position="338"/>
        <end position="372"/>
    </location>
</feature>
<dbReference type="SUPFAM" id="SSF47050">
    <property type="entry name" value="VHP, Villin headpiece domain"/>
    <property type="match status" value="1"/>
</dbReference>
<organism evidence="4 5">
    <name type="scientific">Saccoglossus kowalevskii</name>
    <name type="common">Acorn worm</name>
    <dbReference type="NCBI Taxonomy" id="10224"/>
    <lineage>
        <taxon>Eukaryota</taxon>
        <taxon>Metazoa</taxon>
        <taxon>Hemichordata</taxon>
        <taxon>Enteropneusta</taxon>
        <taxon>Harrimaniidae</taxon>
        <taxon>Saccoglossus</taxon>
    </lineage>
</organism>
<feature type="compositionally biased region" description="Basic residues" evidence="2">
    <location>
        <begin position="69"/>
        <end position="80"/>
    </location>
</feature>
<feature type="domain" description="HP" evidence="3">
    <location>
        <begin position="1691"/>
        <end position="1754"/>
    </location>
</feature>
<feature type="compositionally biased region" description="Basic and acidic residues" evidence="2">
    <location>
        <begin position="533"/>
        <end position="545"/>
    </location>
</feature>
<protein>
    <submittedName>
        <fullName evidence="5">Supervillin-like</fullName>
    </submittedName>
</protein>
<evidence type="ECO:0000256" key="1">
    <source>
        <dbReference type="ARBA" id="ARBA00008418"/>
    </source>
</evidence>
<feature type="region of interest" description="Disordered" evidence="2">
    <location>
        <begin position="256"/>
        <end position="303"/>
    </location>
</feature>
<feature type="compositionally biased region" description="Polar residues" evidence="2">
    <location>
        <begin position="416"/>
        <end position="442"/>
    </location>
</feature>
<dbReference type="Pfam" id="PF02209">
    <property type="entry name" value="VHP"/>
    <property type="match status" value="1"/>
</dbReference>
<dbReference type="InterPro" id="IPR003128">
    <property type="entry name" value="Villin_headpiece"/>
</dbReference>
<gene>
    <name evidence="5" type="primary">LOC100367546</name>
</gene>
<evidence type="ECO:0000259" key="3">
    <source>
        <dbReference type="PROSITE" id="PS51089"/>
    </source>
</evidence>
<feature type="compositionally biased region" description="Basic residues" evidence="2">
    <location>
        <begin position="354"/>
        <end position="364"/>
    </location>
</feature>
<dbReference type="Proteomes" id="UP000694865">
    <property type="component" value="Unplaced"/>
</dbReference>
<dbReference type="InterPro" id="IPR007122">
    <property type="entry name" value="Villin/Gelsolin"/>
</dbReference>
<dbReference type="InterPro" id="IPR036886">
    <property type="entry name" value="Villin_headpiece_dom_sf"/>
</dbReference>
<keyword evidence="4" id="KW-1185">Reference proteome</keyword>
<dbReference type="PANTHER" id="PTHR11977:SF45">
    <property type="entry name" value="SUPERVILLIN"/>
    <property type="match status" value="1"/>
</dbReference>
<sequence length="1754" mass="199312">MMKERAKKIREEEDEEMFQAAERELFLKSNAKDSENKPTAEELIEKKIEKPQKLDISMWEKQSPDVLKPKRFVRPKSHRGKTVDIGEIRKAAEESAQQASPFKHEGTPTCPERHVTTPAYVDVPATKPPVPTPSSTISQEVEADRRKPCDQHELKEPEKQDLDATSAERYSSPFHRIPHFLLSPDGGDAQHDKLKHRRQSQRFRTQPVTKPEVLAAKQLTSVDGAENENEKDELSQMSVSEKKKLFLQMQKEQAELKAAEAKRGKPKRFARRLRSSERSQTQPVTLEEVKTAATLAEEEEEARVRAKIEEEIRKAKEDVKEEDKLSQLSLAEKMNLFKNIAETPPEKPPPKRVLPTRKKKRQGSRYKTQPVTIEELQSAKKISPLAISFSKPPDPELLATLPLSDQIALVYGDTGGSTATPEPSGSTKPKSVLRRSSVSNIAENRGILKESDKKEDDKDRPRGILKSEKSEEREDIHKEVRSILKSERRDSDDSLPERVRGILKSERRSSGSEEGERSILKKTDSIESTSDEGSPRRSVKPEKGMLKQPSPDPVRKHAGVIKHSPPKTTPERFKTQPIESPESATKKRHLHKYSLDPERHKTQPITVKEIEAVQMPTEGMPKSSSIADRLAALKKNGDDNWKKRIEKYDDSPTTNSKESVGENGTINNMDEVKLRDKSNLSNGGRPQSVAERLQQLQECEHTWKDRVETHDAHKHTVAGKLLKAGKEVTPARARRPRKARPLSGSFKLPEGMLEGKPKEGQKQSPLAASKSKEEIESKIYGSSSSTTSSDFTSESELEPQPTAVEIHQPDNEDFTEFFKSSSVTVEKSFSKLTTKSETIHEVDVSDFDLLAGAAKPMLTPLGVQKRTAMPQRRAKASSNPLKTLKARPDVKSEYTEIRAGHAEREFKRTKKEQIEKESTFASSALAGLASTEDFSNVALRKTSDVLAADQSALLLPYKDVMLLQIKGRRSVQVRLVEPVPASLNKGDCFVLVTPKALYLWQGEYANVIEKAKAGEVAQTIQAKKDLGCKAGAITMIDEEKGEFMGQYRAWRNFFETIGGRDKYGDAGPPEEDEDYEVFLTEANMMYTVTDDSLVPIEEYWGVSPKVAMLDSTQVLVFDFGSELYIWQGRQSSLPARKMGVRLAKQLWDTGFDYSDCEYNPFYPMDHNKPKKGQRPPWALFAKVNERVETVLFRSKFQDWPDDSRIIKVKGPETEEQKGEVMELKPYDAKMMATPNKEKPYLVLEGVNVGRGTGLDCNERKDKQIEGYYDKVERRGTVITTLSVVTWHVLEYEHSIVPKESFGQFHEGDTYVVRWQFRVEAADMKDLKGNLSKRAKGHGKEKCAYFFWQGLKSTINEKGASALMTVELDEERGPQIRVVQGKESPAFLQLFQGAMVIHIGKREEEDTNTQGAYRLYCVRSEDPSEGFLVEVPCTVQYLRSRTAFILLNLEHLKRNKAEIILWFGSKASSAIRKVAKATANQLKERRPLECSLSKEVEVKITEMEEGDESTLFWKALGEKRSKKSTYNCLIDTPLTYDYSARLFHLTSTSGVFEAIEILNPSRSDRFISPFPFLQSDLYNVSQPAQFLFDNHTEMYLWQGWWPEDRDEAHYGTGSAKMRWDQDRKLAMETVMDYCQEKSSKKPVKAYIVDAGLEPMTFTNLFPYWHHPKEVEELNRKEGKTGDVLLVKDVLAQLTKSRYTLEELKVRPLPEGVDPSKLEAYLSDEEFQKVLEMSKEEFYQLPPWKQNNLKKDHVLF</sequence>
<dbReference type="Gene3D" id="1.10.950.10">
    <property type="entry name" value="Villin headpiece domain"/>
    <property type="match status" value="1"/>
</dbReference>
<dbReference type="InterPro" id="IPR029006">
    <property type="entry name" value="ADF-H/Gelsolin-like_dom_sf"/>
</dbReference>
<dbReference type="SUPFAM" id="SSF55753">
    <property type="entry name" value="Actin depolymerizing proteins"/>
    <property type="match status" value="5"/>
</dbReference>
<proteinExistence type="inferred from homology"/>
<evidence type="ECO:0000256" key="2">
    <source>
        <dbReference type="SAM" id="MobiDB-lite"/>
    </source>
</evidence>
<dbReference type="PANTHER" id="PTHR11977">
    <property type="entry name" value="VILLIN"/>
    <property type="match status" value="1"/>
</dbReference>
<feature type="compositionally biased region" description="Basic and acidic residues" evidence="2">
    <location>
        <begin position="102"/>
        <end position="115"/>
    </location>
</feature>
<dbReference type="InterPro" id="IPR007123">
    <property type="entry name" value="Gelsolin-like_dom"/>
</dbReference>
<dbReference type="CDD" id="cd11293">
    <property type="entry name" value="gelsolin_S4_like"/>
    <property type="match status" value="1"/>
</dbReference>
<dbReference type="Pfam" id="PF00626">
    <property type="entry name" value="Gelsolin"/>
    <property type="match status" value="2"/>
</dbReference>
<dbReference type="SMART" id="SM00153">
    <property type="entry name" value="VHP"/>
    <property type="match status" value="1"/>
</dbReference>
<dbReference type="GeneID" id="100367546"/>
<feature type="compositionally biased region" description="Polar residues" evidence="2">
    <location>
        <begin position="651"/>
        <end position="668"/>
    </location>
</feature>
<feature type="compositionally biased region" description="Basic and acidic residues" evidence="2">
    <location>
        <begin position="446"/>
        <end position="525"/>
    </location>
</feature>
<evidence type="ECO:0000313" key="5">
    <source>
        <dbReference type="RefSeq" id="XP_006824137.1"/>
    </source>
</evidence>
<feature type="compositionally biased region" description="Basic and acidic residues" evidence="2">
    <location>
        <begin position="142"/>
        <end position="162"/>
    </location>
</feature>
<comment type="similarity">
    <text evidence="1">Belongs to the villin/gelsolin family.</text>
</comment>
<feature type="region of interest" description="Disordered" evidence="2">
    <location>
        <begin position="67"/>
        <end position="238"/>
    </location>
</feature>
<feature type="compositionally biased region" description="Basic and acidic residues" evidence="2">
    <location>
        <begin position="81"/>
        <end position="93"/>
    </location>
</feature>